<dbReference type="EMBL" id="LR026990">
    <property type="protein sequence ID" value="VDB89181.1"/>
    <property type="molecule type" value="Genomic_DNA"/>
</dbReference>
<sequence>MDFTIENHAPMTERGSCSFSITSNTPPISLSVTPPSQPILPQHNVLVTDRPTLQPVPPSKRANPKSCHEATAENVNDANEFLPRELAQIIEERQRRELAWHARIMMCTCAISSIESALSGFMKDIEKDEATAIRDYLCKAISKYSASEAAPLLLPFPRSLDQFLTGQKARIKIKRIKLALQCQIQQLDPLRNLSNCLASR</sequence>
<reference evidence="2 3" key="1">
    <citation type="submission" date="2018-08" db="EMBL/GenBank/DDBJ databases">
        <authorList>
            <person name="Muller C M."/>
        </authorList>
    </citation>
    <scope>NUCLEOTIDE SEQUENCE [LARGE SCALE GENOMIC DNA]</scope>
</reference>
<gene>
    <name evidence="2" type="ORF">BGT96224V316_LOCUS4918</name>
</gene>
<proteinExistence type="predicted"/>
<keyword evidence="3" id="KW-1185">Reference proteome</keyword>
<organism evidence="2 3">
    <name type="scientific">Blumeria graminis f. sp. tritici</name>
    <dbReference type="NCBI Taxonomy" id="62690"/>
    <lineage>
        <taxon>Eukaryota</taxon>
        <taxon>Fungi</taxon>
        <taxon>Dikarya</taxon>
        <taxon>Ascomycota</taxon>
        <taxon>Pezizomycotina</taxon>
        <taxon>Leotiomycetes</taxon>
        <taxon>Erysiphales</taxon>
        <taxon>Erysiphaceae</taxon>
        <taxon>Blumeria</taxon>
    </lineage>
</organism>
<dbReference type="AlphaFoldDB" id="A0A9X9QDF5"/>
<evidence type="ECO:0000313" key="2">
    <source>
        <dbReference type="EMBL" id="VDB89181.1"/>
    </source>
</evidence>
<feature type="region of interest" description="Disordered" evidence="1">
    <location>
        <begin position="49"/>
        <end position="74"/>
    </location>
</feature>
<dbReference type="Proteomes" id="UP000324639">
    <property type="component" value="Chromosome Bgt_-07"/>
</dbReference>
<accession>A0A9X9QDF5</accession>
<evidence type="ECO:0000256" key="1">
    <source>
        <dbReference type="SAM" id="MobiDB-lite"/>
    </source>
</evidence>
<evidence type="ECO:0000313" key="3">
    <source>
        <dbReference type="Proteomes" id="UP000324639"/>
    </source>
</evidence>
<protein>
    <submittedName>
        <fullName evidence="2">Bgt-60046</fullName>
    </submittedName>
</protein>
<name>A0A9X9QDF5_BLUGR</name>